<reference evidence="5" key="1">
    <citation type="journal article" date="2019" name="Int. J. Syst. Evol. Microbiol.">
        <title>The Global Catalogue of Microorganisms (GCM) 10K type strain sequencing project: providing services to taxonomists for standard genome sequencing and annotation.</title>
        <authorList>
            <consortium name="The Broad Institute Genomics Platform"/>
            <consortium name="The Broad Institute Genome Sequencing Center for Infectious Disease"/>
            <person name="Wu L."/>
            <person name="Ma J."/>
        </authorList>
    </citation>
    <scope>NUCLEOTIDE SEQUENCE [LARGE SCALE GENOMIC DNA]</scope>
    <source>
        <strain evidence="5">CCM 7435</strain>
    </source>
</reference>
<dbReference type="Pfam" id="PF19305">
    <property type="entry name" value="MmgE_PrpD_C"/>
    <property type="match status" value="1"/>
</dbReference>
<evidence type="ECO:0000259" key="3">
    <source>
        <dbReference type="Pfam" id="PF19305"/>
    </source>
</evidence>
<dbReference type="EMBL" id="JBHUHD010000001">
    <property type="protein sequence ID" value="MFD2139971.1"/>
    <property type="molecule type" value="Genomic_DNA"/>
</dbReference>
<dbReference type="InterPro" id="IPR036148">
    <property type="entry name" value="MmgE/PrpD_sf"/>
</dbReference>
<dbReference type="Gene3D" id="3.30.1330.120">
    <property type="entry name" value="2-methylcitrate dehydratase PrpD"/>
    <property type="match status" value="1"/>
</dbReference>
<comment type="similarity">
    <text evidence="1">Belongs to the PrpD family.</text>
</comment>
<dbReference type="Gene3D" id="1.10.4100.10">
    <property type="entry name" value="2-methylcitrate dehydratase PrpD"/>
    <property type="match status" value="1"/>
</dbReference>
<dbReference type="RefSeq" id="WP_213353342.1">
    <property type="nucleotide sequence ID" value="NZ_JAHBGB010000033.1"/>
</dbReference>
<dbReference type="InterPro" id="IPR005656">
    <property type="entry name" value="MmgE_PrpD"/>
</dbReference>
<dbReference type="Pfam" id="PF03972">
    <property type="entry name" value="MmgE_PrpD_N"/>
    <property type="match status" value="1"/>
</dbReference>
<organism evidence="4 5">
    <name type="scientific">Ancylobacter oerskovii</name>
    <dbReference type="NCBI Taxonomy" id="459519"/>
    <lineage>
        <taxon>Bacteria</taxon>
        <taxon>Pseudomonadati</taxon>
        <taxon>Pseudomonadota</taxon>
        <taxon>Alphaproteobacteria</taxon>
        <taxon>Hyphomicrobiales</taxon>
        <taxon>Xanthobacteraceae</taxon>
        <taxon>Ancylobacter</taxon>
    </lineage>
</organism>
<gene>
    <name evidence="4" type="ORF">ACFSNC_06150</name>
</gene>
<dbReference type="PANTHER" id="PTHR16943">
    <property type="entry name" value="2-METHYLCITRATE DEHYDRATASE-RELATED"/>
    <property type="match status" value="1"/>
</dbReference>
<evidence type="ECO:0000313" key="5">
    <source>
        <dbReference type="Proteomes" id="UP001597299"/>
    </source>
</evidence>
<dbReference type="PANTHER" id="PTHR16943:SF8">
    <property type="entry name" value="2-METHYLCITRATE DEHYDRATASE"/>
    <property type="match status" value="1"/>
</dbReference>
<feature type="domain" description="MmgE/PrpD N-terminal" evidence="2">
    <location>
        <begin position="12"/>
        <end position="250"/>
    </location>
</feature>
<proteinExistence type="inferred from homology"/>
<dbReference type="Proteomes" id="UP001597299">
    <property type="component" value="Unassembled WGS sequence"/>
</dbReference>
<name>A0ABW4YUV5_9HYPH</name>
<keyword evidence="5" id="KW-1185">Reference proteome</keyword>
<dbReference type="InterPro" id="IPR045336">
    <property type="entry name" value="MmgE_PrpD_N"/>
</dbReference>
<evidence type="ECO:0000256" key="1">
    <source>
        <dbReference type="ARBA" id="ARBA00006174"/>
    </source>
</evidence>
<evidence type="ECO:0000313" key="4">
    <source>
        <dbReference type="EMBL" id="MFD2139971.1"/>
    </source>
</evidence>
<comment type="caution">
    <text evidence="4">The sequence shown here is derived from an EMBL/GenBank/DDBJ whole genome shotgun (WGS) entry which is preliminary data.</text>
</comment>
<sequence>MNPHDPIPSLPLANAVGGFAAAAVPSPAAAAVCRSLLFDIAGLIVAARDADYVRAALASAVDDGRCTALGHARRLGMYDAALVNGTAAHGEDFDDTFEGGPVHPGAVVVPAALAAAEQHGIGGAAVMRGIAVGAELMCRLSLVAPQATHKAGFHPTAIFGAPAATATVAAVLGLDAETTARALGIAGSLASGIIEYLADGSSTKRLHAGAAAQAGLRAVHLARAGFSGPATVFEGTHGLFKAFAPSRAPDFARLTEGLGTRWVIEGLAFKPYACGTMTQPFVDCALKLAASGVSADEIVSIRCKVGEGTVHRLWEPLVAKHRPPNGYAGKFSTPYCMAVAFIDGAAGLGQFTDARSQDVAVQALAAKIAYEIDPADEYPRNFSGHLEATLRDGRLISFRQPHMRGGAHEPLGEAELAAKFEANLAFGGMDAAAIAGLRGALSALASGGGVDLAVARGEAR</sequence>
<dbReference type="InterPro" id="IPR042188">
    <property type="entry name" value="MmgE/PrpD_sf_2"/>
</dbReference>
<dbReference type="SUPFAM" id="SSF103378">
    <property type="entry name" value="2-methylcitrate dehydratase PrpD"/>
    <property type="match status" value="1"/>
</dbReference>
<feature type="domain" description="MmgE/PrpD C-terminal" evidence="3">
    <location>
        <begin position="272"/>
        <end position="425"/>
    </location>
</feature>
<protein>
    <submittedName>
        <fullName evidence="4">MmgE/PrpD family protein</fullName>
    </submittedName>
</protein>
<dbReference type="InterPro" id="IPR045337">
    <property type="entry name" value="MmgE_PrpD_C"/>
</dbReference>
<dbReference type="InterPro" id="IPR042183">
    <property type="entry name" value="MmgE/PrpD_sf_1"/>
</dbReference>
<evidence type="ECO:0000259" key="2">
    <source>
        <dbReference type="Pfam" id="PF03972"/>
    </source>
</evidence>
<accession>A0ABW4YUV5</accession>